<dbReference type="KEGG" id="aau:AAur_pTC10124"/>
<proteinExistence type="inferred from homology"/>
<sequence length="561" mass="60352">MLSHAGSRPFPVLPFFGCCPTDCTCPLQPVQPRTPQASPGPAARKFLNPGILAGSELPQDFCGPCHQGVDRLPSATAPQASPAAKKQRGRRGSWPVTVTVPAHRNPSAKDTTMNATPTLEMIDPATLSVDINVRKDAALTADFIASIKEHGVMEPVIAHRKDDGTVHVLMGQRRTRAAVEAGLTSIPVMIIDSPEEAERIVTQVVENIQRAGLTEADEADAYHQLSLIGVSASVIARKTGRTKSTVESAIKAKTSDTGAAALGKGHTIEEALILAEFEADEDATGELESVIRDEPDMLAHVAQQLRDRRESAAALTALTAELEAAGTTVVDAPGYGTDSDNLAVTSLNRADGERASDEDANAVYIQTRYDGTHYTIPVVAGWKELGFMPRHSYLSPSPATKGPMTEEQKAERKTLIENNKAMQSATTVRHGFVKTLLARKQAPKGWQYFTVHAITHHPETASSYDSKTAEEMLGAKTGESSGWGWNPLRDHVAKSTARPEFSLLALVCAGYEKTIAKDSWRSPGQTHRDYLNQLITWGYTPSEVEQIILDSGAPAEDDTAA</sequence>
<dbReference type="NCBIfam" id="TIGR00180">
    <property type="entry name" value="parB_part"/>
    <property type="match status" value="1"/>
</dbReference>
<protein>
    <submittedName>
        <fullName evidence="4">Partitioning protein, parB-family</fullName>
    </submittedName>
</protein>
<accession>A1RCN4</accession>
<reference evidence="4 5" key="1">
    <citation type="journal article" date="2006" name="PLoS Genet.">
        <title>Secrets of soil survival revealed by the genome sequence of Arthrobacter aurescens TC1.</title>
        <authorList>
            <person name="Mongodin E.F."/>
            <person name="Shapir N."/>
            <person name="Daugherty S.C."/>
            <person name="DeBoy R.T."/>
            <person name="Emerson J.B."/>
            <person name="Shvartzbeyn A."/>
            <person name="Radune D."/>
            <person name="Vamathevan J."/>
            <person name="Riggs F."/>
            <person name="Grinberg V."/>
            <person name="Khouri H."/>
            <person name="Wackett L.P."/>
            <person name="Nelson K.E."/>
            <person name="Sadowsky M.J."/>
        </authorList>
    </citation>
    <scope>NUCLEOTIDE SEQUENCE [LARGE SCALE GENOMIC DNA]</scope>
    <source>
        <strain evidence="4 5">TC1</strain>
    </source>
</reference>
<dbReference type="EMBL" id="CP000475">
    <property type="protein sequence ID" value="ABM10372.1"/>
    <property type="molecule type" value="Genomic_DNA"/>
</dbReference>
<keyword evidence="4" id="KW-0614">Plasmid</keyword>
<feature type="region of interest" description="Disordered" evidence="2">
    <location>
        <begin position="72"/>
        <end position="113"/>
    </location>
</feature>
<keyword evidence="5" id="KW-1185">Reference proteome</keyword>
<dbReference type="Gene3D" id="1.10.10.730">
    <property type="entry name" value="KorB DNA-binding domain"/>
    <property type="match status" value="1"/>
</dbReference>
<dbReference type="InterPro" id="IPR050336">
    <property type="entry name" value="Chromosome_partition/occlusion"/>
</dbReference>
<dbReference type="Pfam" id="PF02195">
    <property type="entry name" value="ParB_N"/>
    <property type="match status" value="1"/>
</dbReference>
<dbReference type="InterPro" id="IPR042075">
    <property type="entry name" value="KorB_DNA-db"/>
</dbReference>
<dbReference type="PANTHER" id="PTHR33375">
    <property type="entry name" value="CHROMOSOME-PARTITIONING PROTEIN PARB-RELATED"/>
    <property type="match status" value="1"/>
</dbReference>
<dbReference type="GO" id="GO:0003677">
    <property type="term" value="F:DNA binding"/>
    <property type="evidence" value="ECO:0007669"/>
    <property type="project" value="InterPro"/>
</dbReference>
<dbReference type="SUPFAM" id="SSF110849">
    <property type="entry name" value="ParB/Sulfiredoxin"/>
    <property type="match status" value="1"/>
</dbReference>
<dbReference type="InterPro" id="IPR036086">
    <property type="entry name" value="ParB/Sulfiredoxin_sf"/>
</dbReference>
<evidence type="ECO:0000313" key="4">
    <source>
        <dbReference type="EMBL" id="ABM10372.1"/>
    </source>
</evidence>
<dbReference type="GO" id="GO:0007059">
    <property type="term" value="P:chromosome segregation"/>
    <property type="evidence" value="ECO:0007669"/>
    <property type="project" value="TreeGrafter"/>
</dbReference>
<dbReference type="PANTHER" id="PTHR33375:SF1">
    <property type="entry name" value="CHROMOSOME-PARTITIONING PROTEIN PARB-RELATED"/>
    <property type="match status" value="1"/>
</dbReference>
<dbReference type="SUPFAM" id="SSF109709">
    <property type="entry name" value="KorB DNA-binding domain-like"/>
    <property type="match status" value="1"/>
</dbReference>
<dbReference type="AlphaFoldDB" id="A1RCN4"/>
<dbReference type="InterPro" id="IPR004437">
    <property type="entry name" value="ParB/RepB/Spo0J"/>
</dbReference>
<name>A1RCN4_PAEAT</name>
<dbReference type="Gene3D" id="3.90.1530.10">
    <property type="entry name" value="Conserved hypothetical protein from pyrococcus furiosus pfu- 392566-001, ParB domain"/>
    <property type="match status" value="1"/>
</dbReference>
<dbReference type="SMART" id="SM00470">
    <property type="entry name" value="ParB"/>
    <property type="match status" value="1"/>
</dbReference>
<geneLocation type="plasmid" evidence="4 5">
    <name>pTC1</name>
</geneLocation>
<dbReference type="HOGENOM" id="CLU_035220_0_0_11"/>
<gene>
    <name evidence="4" type="ordered locus">AAur_pTC10124</name>
</gene>
<dbReference type="GO" id="GO:0005694">
    <property type="term" value="C:chromosome"/>
    <property type="evidence" value="ECO:0007669"/>
    <property type="project" value="TreeGrafter"/>
</dbReference>
<evidence type="ECO:0000313" key="5">
    <source>
        <dbReference type="Proteomes" id="UP000000637"/>
    </source>
</evidence>
<dbReference type="InterPro" id="IPR003115">
    <property type="entry name" value="ParB_N"/>
</dbReference>
<evidence type="ECO:0000256" key="2">
    <source>
        <dbReference type="SAM" id="MobiDB-lite"/>
    </source>
</evidence>
<dbReference type="Proteomes" id="UP000000637">
    <property type="component" value="Plasmid pTC1"/>
</dbReference>
<comment type="similarity">
    <text evidence="1">Belongs to the ParB family.</text>
</comment>
<feature type="compositionally biased region" description="Low complexity" evidence="2">
    <location>
        <begin position="74"/>
        <end position="84"/>
    </location>
</feature>
<feature type="domain" description="ParB-like N-terminal" evidence="3">
    <location>
        <begin position="120"/>
        <end position="208"/>
    </location>
</feature>
<evidence type="ECO:0000259" key="3">
    <source>
        <dbReference type="SMART" id="SM00470"/>
    </source>
</evidence>
<organism evidence="4 5">
    <name type="scientific">Paenarthrobacter aurescens (strain TC1)</name>
    <dbReference type="NCBI Taxonomy" id="290340"/>
    <lineage>
        <taxon>Bacteria</taxon>
        <taxon>Bacillati</taxon>
        <taxon>Actinomycetota</taxon>
        <taxon>Actinomycetes</taxon>
        <taxon>Micrococcales</taxon>
        <taxon>Micrococcaceae</taxon>
        <taxon>Paenarthrobacter</taxon>
    </lineage>
</organism>
<evidence type="ECO:0000256" key="1">
    <source>
        <dbReference type="ARBA" id="ARBA00006295"/>
    </source>
</evidence>